<sequence>MKQANQLSRLRQFLLYISISLFSVCALMGIMAALSGPVDWRILTTTLFTAVASLFAMGGVARLEDDQRLIKTLSVMSLIVNALWLLGALILVWDLLSSLGICNTNISSEFPGGYDYMLCGQLEEILTKLTVTVFIITSLTALIAKFLSLNAKNSIISGLVTLTISSASLLSLVGLSILWQKHGGDVLTANWQLLTIFGILTVFGLVVTPVLMRAQAYKQKAQAVSDEERRRLRQEIEQEVRAELAAEQQSDKPEDSKDGAE</sequence>
<keyword evidence="2" id="KW-1133">Transmembrane helix</keyword>
<keyword evidence="2" id="KW-0812">Transmembrane</keyword>
<accession>A0A4P9A3V7</accession>
<feature type="transmembrane region" description="Helical" evidence="2">
    <location>
        <begin position="73"/>
        <end position="93"/>
    </location>
</feature>
<feature type="transmembrane region" description="Helical" evidence="2">
    <location>
        <begin position="40"/>
        <end position="61"/>
    </location>
</feature>
<organism evidence="3 4">
    <name type="scientific">Candidatus Nanosynbacter featherlites</name>
    <dbReference type="NCBI Taxonomy" id="2572088"/>
    <lineage>
        <taxon>Bacteria</taxon>
        <taxon>Candidatus Saccharimonadota</taxon>
        <taxon>Candidatus Saccharimonadia</taxon>
        <taxon>Candidatus Nanosynbacterales</taxon>
        <taxon>Candidatus Nanosynbacteraceae</taxon>
        <taxon>Candidatus Nanosynbacter</taxon>
    </lineage>
</organism>
<evidence type="ECO:0000256" key="2">
    <source>
        <dbReference type="SAM" id="Phobius"/>
    </source>
</evidence>
<feature type="transmembrane region" description="Helical" evidence="2">
    <location>
        <begin position="191"/>
        <end position="212"/>
    </location>
</feature>
<evidence type="ECO:0000256" key="1">
    <source>
        <dbReference type="SAM" id="Coils"/>
    </source>
</evidence>
<keyword evidence="1" id="KW-0175">Coiled coil</keyword>
<dbReference type="AlphaFoldDB" id="A0A4P9A3V7"/>
<keyword evidence="2" id="KW-0472">Membrane</keyword>
<gene>
    <name evidence="3" type="ORF">FBF37_03640</name>
</gene>
<name>A0A4P9A3V7_9BACT</name>
<dbReference type="EMBL" id="CP040004">
    <property type="protein sequence ID" value="QCT42524.1"/>
    <property type="molecule type" value="Genomic_DNA"/>
</dbReference>
<evidence type="ECO:0000313" key="4">
    <source>
        <dbReference type="Proteomes" id="UP000310639"/>
    </source>
</evidence>
<protein>
    <submittedName>
        <fullName evidence="3">Uncharacterized protein</fullName>
    </submittedName>
</protein>
<feature type="transmembrane region" description="Helical" evidence="2">
    <location>
        <begin position="125"/>
        <end position="147"/>
    </location>
</feature>
<dbReference type="KEGG" id="nft:FBF37_03640"/>
<dbReference type="Proteomes" id="UP000310639">
    <property type="component" value="Chromosome"/>
</dbReference>
<feature type="coiled-coil region" evidence="1">
    <location>
        <begin position="218"/>
        <end position="249"/>
    </location>
</feature>
<evidence type="ECO:0000313" key="3">
    <source>
        <dbReference type="EMBL" id="QCT42524.1"/>
    </source>
</evidence>
<dbReference type="RefSeq" id="WP_138079571.1">
    <property type="nucleotide sequence ID" value="NZ_CP040004.1"/>
</dbReference>
<feature type="transmembrane region" description="Helical" evidence="2">
    <location>
        <begin position="159"/>
        <end position="179"/>
    </location>
</feature>
<proteinExistence type="predicted"/>
<keyword evidence="4" id="KW-1185">Reference proteome</keyword>
<feature type="transmembrane region" description="Helical" evidence="2">
    <location>
        <begin position="12"/>
        <end position="34"/>
    </location>
</feature>
<reference evidence="3 4" key="1">
    <citation type="submission" date="2019-04" db="EMBL/GenBank/DDBJ databases">
        <title>Saccharibacteria TM7 genomes.</title>
        <authorList>
            <person name="Bor B."/>
            <person name="He X."/>
            <person name="Chen T."/>
            <person name="Dewhirst F.E."/>
        </authorList>
    </citation>
    <scope>NUCLEOTIDE SEQUENCE [LARGE SCALE GENOMIC DNA]</scope>
    <source>
        <strain evidence="3 4">BB001</strain>
    </source>
</reference>